<keyword evidence="6" id="KW-1185">Reference proteome</keyword>
<dbReference type="Pfam" id="PF03575">
    <property type="entry name" value="Peptidase_S51"/>
    <property type="match status" value="1"/>
</dbReference>
<evidence type="ECO:0000313" key="5">
    <source>
        <dbReference type="EMBL" id="ANO50599.1"/>
    </source>
</evidence>
<keyword evidence="4" id="KW-0720">Serine protease</keyword>
<dbReference type="AlphaFoldDB" id="A0A193LDY8"/>
<comment type="similarity">
    <text evidence="1">Belongs to the peptidase S51 family.</text>
</comment>
<keyword evidence="2" id="KW-0645">Protease</keyword>
<evidence type="ECO:0000256" key="1">
    <source>
        <dbReference type="ARBA" id="ARBA00006534"/>
    </source>
</evidence>
<keyword evidence="3" id="KW-0378">Hydrolase</keyword>
<dbReference type="EMBL" id="CP016268">
    <property type="protein sequence ID" value="ANO50599.1"/>
    <property type="molecule type" value="Genomic_DNA"/>
</dbReference>
<sequence length="314" mass="35315">MITAMPTRLLLGPQRPIRNIGEAIRSAGLPDGRMAVISAGWQEAEGDIDDVRELIQRPLIDLQLYKRAEALFPTDDKLRTAYRQRQDRLKELQGLYQIRLKQLILAARQILRASGDAEMITVELRHAVSQLRALDRHHLRRVQAINTEFEAEHPLQDTALLAEQFAQIDKILSDCETVVITGGNALVLLNRLRLFGTHLQLESKNIVAWSAGAMVLSDKIVLFHDRLPQGRRGAEVLGPGTGLLPGYVFMPDAQRRLRTKDEVRVGLMSRRFSPATCITLDSGAQLHFSGRKLKRSELAKRMTDDGLLESPELQ</sequence>
<dbReference type="InterPro" id="IPR005320">
    <property type="entry name" value="Peptidase_S51"/>
</dbReference>
<dbReference type="Proteomes" id="UP000092695">
    <property type="component" value="Chromosome"/>
</dbReference>
<accession>A0A193LDY8</accession>
<name>A0A193LDY8_9GAMM</name>
<dbReference type="SUPFAM" id="SSF52317">
    <property type="entry name" value="Class I glutamine amidotransferase-like"/>
    <property type="match status" value="1"/>
</dbReference>
<evidence type="ECO:0000313" key="6">
    <source>
        <dbReference type="Proteomes" id="UP000092695"/>
    </source>
</evidence>
<dbReference type="STRING" id="1548547.BA177_04685"/>
<protein>
    <submittedName>
        <fullName evidence="5">Uncharacterized protein</fullName>
    </submittedName>
</protein>
<evidence type="ECO:0000256" key="2">
    <source>
        <dbReference type="ARBA" id="ARBA00022670"/>
    </source>
</evidence>
<evidence type="ECO:0000256" key="3">
    <source>
        <dbReference type="ARBA" id="ARBA00022801"/>
    </source>
</evidence>
<dbReference type="GO" id="GO:0006508">
    <property type="term" value="P:proteolysis"/>
    <property type="evidence" value="ECO:0007669"/>
    <property type="project" value="UniProtKB-KW"/>
</dbReference>
<dbReference type="InterPro" id="IPR029062">
    <property type="entry name" value="Class_I_gatase-like"/>
</dbReference>
<organism evidence="5 6">
    <name type="scientific">Woeseia oceani</name>
    <dbReference type="NCBI Taxonomy" id="1548547"/>
    <lineage>
        <taxon>Bacteria</taxon>
        <taxon>Pseudomonadati</taxon>
        <taxon>Pseudomonadota</taxon>
        <taxon>Gammaproteobacteria</taxon>
        <taxon>Woeseiales</taxon>
        <taxon>Woeseiaceae</taxon>
        <taxon>Woeseia</taxon>
    </lineage>
</organism>
<reference evidence="5 6" key="1">
    <citation type="submission" date="2016-06" db="EMBL/GenBank/DDBJ databases">
        <title>Complete genome sequence of a deep-branching marine Gamma Proteobacterium Woeseia oceani type strain XK5.</title>
        <authorList>
            <person name="Mu D."/>
            <person name="Du Z."/>
        </authorList>
    </citation>
    <scope>NUCLEOTIDE SEQUENCE [LARGE SCALE GENOMIC DNA]</scope>
    <source>
        <strain evidence="5 6">XK5</strain>
    </source>
</reference>
<evidence type="ECO:0000256" key="4">
    <source>
        <dbReference type="ARBA" id="ARBA00022825"/>
    </source>
</evidence>
<dbReference type="Gene3D" id="3.40.50.880">
    <property type="match status" value="1"/>
</dbReference>
<proteinExistence type="inferred from homology"/>
<gene>
    <name evidence="5" type="ORF">BA177_04685</name>
</gene>
<dbReference type="KEGG" id="woc:BA177_04685"/>
<dbReference type="GO" id="GO:0008236">
    <property type="term" value="F:serine-type peptidase activity"/>
    <property type="evidence" value="ECO:0007669"/>
    <property type="project" value="UniProtKB-KW"/>
</dbReference>